<evidence type="ECO:0000313" key="9">
    <source>
        <dbReference type="Proteomes" id="UP000009079"/>
    </source>
</evidence>
<comment type="function">
    <text evidence="7">Binds 16S rRNA, required for the assembly of 30S particles.</text>
</comment>
<organism evidence="8 9">
    <name type="scientific">Thermococcus sibiricus (strain DSM 12597 / MM 739)</name>
    <dbReference type="NCBI Taxonomy" id="604354"/>
    <lineage>
        <taxon>Archaea</taxon>
        <taxon>Methanobacteriati</taxon>
        <taxon>Methanobacteriota</taxon>
        <taxon>Thermococci</taxon>
        <taxon>Thermococcales</taxon>
        <taxon>Thermococcaceae</taxon>
        <taxon>Thermococcus</taxon>
    </lineage>
</organism>
<gene>
    <name evidence="7" type="primary">rps14</name>
    <name evidence="8" type="ordered locus">TSIB_0303</name>
</gene>
<comment type="similarity">
    <text evidence="7">Belongs to the universal ribosomal protein uS14 family. Zinc-binding uS14 subfamily.</text>
</comment>
<evidence type="ECO:0000256" key="3">
    <source>
        <dbReference type="ARBA" id="ARBA00022833"/>
    </source>
</evidence>
<evidence type="ECO:0000256" key="1">
    <source>
        <dbReference type="ARBA" id="ARBA00022723"/>
    </source>
</evidence>
<dbReference type="Proteomes" id="UP000009079">
    <property type="component" value="Chromosome"/>
</dbReference>
<keyword evidence="3 7" id="KW-0862">Zinc</keyword>
<dbReference type="AlphaFoldDB" id="C6A174"/>
<dbReference type="GO" id="GO:0022627">
    <property type="term" value="C:cytosolic small ribosomal subunit"/>
    <property type="evidence" value="ECO:0007669"/>
    <property type="project" value="TreeGrafter"/>
</dbReference>
<name>C6A174_THESM</name>
<dbReference type="PANTHER" id="PTHR12010">
    <property type="entry name" value="40S RIBOSOMAL PROTEIN S29"/>
    <property type="match status" value="1"/>
</dbReference>
<reference evidence="8 9" key="1">
    <citation type="journal article" date="2009" name="Appl. Environ. Microbiol.">
        <title>Metabolic versatility and indigenous origin of the archaeon Thermococcus sibiricus, isolated from a siberian oil reservoir, as revealed by genome analysis.</title>
        <authorList>
            <person name="Mardanov A.V."/>
            <person name="Ravin N.V."/>
            <person name="Svetlitchnyi V.A."/>
            <person name="Beletsky A.V."/>
            <person name="Miroshnichenko M.L."/>
            <person name="Bonch-Osmolovskaya E.A."/>
            <person name="Skryabin K.G."/>
        </authorList>
    </citation>
    <scope>NUCLEOTIDE SEQUENCE [LARGE SCALE GENOMIC DNA]</scope>
    <source>
        <strain evidence="9">DSM 12597 / MM 739</strain>
    </source>
</reference>
<evidence type="ECO:0000256" key="6">
    <source>
        <dbReference type="ARBA" id="ARBA00023274"/>
    </source>
</evidence>
<dbReference type="InterPro" id="IPR023676">
    <property type="entry name" value="Ribosomal_uS14_arc"/>
</dbReference>
<evidence type="ECO:0000256" key="4">
    <source>
        <dbReference type="ARBA" id="ARBA00022884"/>
    </source>
</evidence>
<keyword evidence="1 7" id="KW-0479">Metal-binding</keyword>
<dbReference type="Pfam" id="PF00253">
    <property type="entry name" value="Ribosomal_S14"/>
    <property type="match status" value="1"/>
</dbReference>
<comment type="cofactor">
    <cofactor evidence="7">
        <name>Zn(2+)</name>
        <dbReference type="ChEBI" id="CHEBI:29105"/>
    </cofactor>
    <text evidence="7">Binds 1 zinc ion per subunit.</text>
</comment>
<dbReference type="InterPro" id="IPR018271">
    <property type="entry name" value="Ribosomal_uS14_CS"/>
</dbReference>
<accession>C6A174</accession>
<evidence type="ECO:0000256" key="5">
    <source>
        <dbReference type="ARBA" id="ARBA00022980"/>
    </source>
</evidence>
<dbReference type="GO" id="GO:0003735">
    <property type="term" value="F:structural constituent of ribosome"/>
    <property type="evidence" value="ECO:0007669"/>
    <property type="project" value="InterPro"/>
</dbReference>
<feature type="binding site" evidence="7">
    <location>
        <position position="23"/>
    </location>
    <ligand>
        <name>Zn(2+)</name>
        <dbReference type="ChEBI" id="CHEBI:29105"/>
    </ligand>
</feature>
<dbReference type="GO" id="GO:0019843">
    <property type="term" value="F:rRNA binding"/>
    <property type="evidence" value="ECO:0007669"/>
    <property type="project" value="UniProtKB-UniRule"/>
</dbReference>
<dbReference type="eggNOG" id="arCOG00782">
    <property type="taxonomic scope" value="Archaea"/>
</dbReference>
<keyword evidence="5 7" id="KW-0689">Ribosomal protein</keyword>
<dbReference type="GO" id="GO:0008270">
    <property type="term" value="F:zinc ion binding"/>
    <property type="evidence" value="ECO:0007669"/>
    <property type="project" value="UniProtKB-UniRule"/>
</dbReference>
<feature type="binding site" evidence="7">
    <location>
        <position position="41"/>
    </location>
    <ligand>
        <name>Zn(2+)</name>
        <dbReference type="ChEBI" id="CHEBI:29105"/>
    </ligand>
</feature>
<dbReference type="EMBL" id="CP001463">
    <property type="protein sequence ID" value="ACS89369.1"/>
    <property type="molecule type" value="Genomic_DNA"/>
</dbReference>
<evidence type="ECO:0000256" key="7">
    <source>
        <dbReference type="HAMAP-Rule" id="MF_01364"/>
    </source>
</evidence>
<dbReference type="KEGG" id="tsi:TSIB_0303"/>
<dbReference type="PANTHER" id="PTHR12010:SF2">
    <property type="entry name" value="40S RIBOSOMAL PROTEIN S29"/>
    <property type="match status" value="1"/>
</dbReference>
<proteinExistence type="inferred from homology"/>
<keyword evidence="6 7" id="KW-0687">Ribonucleoprotein</keyword>
<keyword evidence="9" id="KW-1185">Reference proteome</keyword>
<dbReference type="PROSITE" id="PS00527">
    <property type="entry name" value="RIBOSOMAL_S14"/>
    <property type="match status" value="1"/>
</dbReference>
<dbReference type="Gene3D" id="4.10.830.10">
    <property type="entry name" value="30s Ribosomal Protein S14, Chain N"/>
    <property type="match status" value="1"/>
</dbReference>
<dbReference type="FunFam" id="4.10.830.10:FF:000002">
    <property type="entry name" value="40S ribosomal protein S29"/>
    <property type="match status" value="1"/>
</dbReference>
<evidence type="ECO:0000256" key="2">
    <source>
        <dbReference type="ARBA" id="ARBA00022730"/>
    </source>
</evidence>
<protein>
    <recommendedName>
        <fullName evidence="7">Small ribosomal subunit protein uS14</fullName>
    </recommendedName>
</protein>
<dbReference type="STRING" id="604354.TSIB_0303"/>
<keyword evidence="4 7" id="KW-0694">RNA-binding</keyword>
<dbReference type="InterPro" id="IPR001209">
    <property type="entry name" value="Ribosomal_uS14"/>
</dbReference>
<dbReference type="GO" id="GO:0002181">
    <property type="term" value="P:cytoplasmic translation"/>
    <property type="evidence" value="ECO:0007669"/>
    <property type="project" value="TreeGrafter"/>
</dbReference>
<sequence length="58" mass="6871">MRMAKADYNKRKLRKFGKGARRCVRCGQFGPIIRIHGLMLCRHCFREIAPKLGFKKYD</sequence>
<keyword evidence="2 7" id="KW-0699">rRNA-binding</keyword>
<dbReference type="NCBIfam" id="NF004424">
    <property type="entry name" value="PRK05766.1"/>
    <property type="match status" value="1"/>
</dbReference>
<comment type="subunit">
    <text evidence="7">Part of the 30S ribosomal subunit.</text>
</comment>
<dbReference type="HOGENOM" id="CLU_177289_2_2_2"/>
<evidence type="ECO:0000313" key="8">
    <source>
        <dbReference type="EMBL" id="ACS89369.1"/>
    </source>
</evidence>
<feature type="binding site" evidence="7">
    <location>
        <position position="44"/>
    </location>
    <ligand>
        <name>Zn(2+)</name>
        <dbReference type="ChEBI" id="CHEBI:29105"/>
    </ligand>
</feature>
<feature type="binding site" evidence="7">
    <location>
        <position position="26"/>
    </location>
    <ligand>
        <name>Zn(2+)</name>
        <dbReference type="ChEBI" id="CHEBI:29105"/>
    </ligand>
</feature>
<dbReference type="HAMAP" id="MF_01364_A">
    <property type="entry name" value="Ribosomal_uS14_2_A"/>
    <property type="match status" value="1"/>
</dbReference>
<dbReference type="InterPro" id="IPR043140">
    <property type="entry name" value="Ribosomal_uS14_sf"/>
</dbReference>
<dbReference type="InterPro" id="IPR039744">
    <property type="entry name" value="RIbosomal_uS14_euk_arc"/>
</dbReference>